<evidence type="ECO:0000256" key="2">
    <source>
        <dbReference type="ARBA" id="ARBA00001958"/>
    </source>
</evidence>
<comment type="similarity">
    <text evidence="4 15">Belongs to the pyruvate kinase family.</text>
</comment>
<dbReference type="SUPFAM" id="SSF52935">
    <property type="entry name" value="PK C-terminal domain-like"/>
    <property type="match status" value="1"/>
</dbReference>
<evidence type="ECO:0000256" key="13">
    <source>
        <dbReference type="ARBA" id="ARBA00023317"/>
    </source>
</evidence>
<dbReference type="InterPro" id="IPR015806">
    <property type="entry name" value="Pyrv_Knase_insert_dom_sf"/>
</dbReference>
<dbReference type="GO" id="GO:0004743">
    <property type="term" value="F:pyruvate kinase activity"/>
    <property type="evidence" value="ECO:0007669"/>
    <property type="project" value="UniProtKB-UniRule"/>
</dbReference>
<dbReference type="SUPFAM" id="SSF50800">
    <property type="entry name" value="PK beta-barrel domain-like"/>
    <property type="match status" value="1"/>
</dbReference>
<evidence type="ECO:0000256" key="9">
    <source>
        <dbReference type="ARBA" id="ARBA00022777"/>
    </source>
</evidence>
<dbReference type="InterPro" id="IPR036918">
    <property type="entry name" value="Pyrv_Knase_C_sf"/>
</dbReference>
<evidence type="ECO:0000256" key="14">
    <source>
        <dbReference type="NCBIfam" id="TIGR01064"/>
    </source>
</evidence>
<evidence type="ECO:0000256" key="4">
    <source>
        <dbReference type="ARBA" id="ARBA00008663"/>
    </source>
</evidence>
<dbReference type="GO" id="GO:0000287">
    <property type="term" value="F:magnesium ion binding"/>
    <property type="evidence" value="ECO:0007669"/>
    <property type="project" value="UniProtKB-UniRule"/>
</dbReference>
<comment type="cofactor">
    <cofactor evidence="1">
        <name>Mg(2+)</name>
        <dbReference type="ChEBI" id="CHEBI:18420"/>
    </cofactor>
</comment>
<dbReference type="Pfam" id="PF02887">
    <property type="entry name" value="PK_C"/>
    <property type="match status" value="1"/>
</dbReference>
<evidence type="ECO:0000256" key="15">
    <source>
        <dbReference type="RuleBase" id="RU000504"/>
    </source>
</evidence>
<dbReference type="SUPFAM" id="SSF51621">
    <property type="entry name" value="Phosphoenolpyruvate/pyruvate domain"/>
    <property type="match status" value="1"/>
</dbReference>
<keyword evidence="7" id="KW-0479">Metal-binding</keyword>
<dbReference type="UniPathway" id="UPA00109">
    <property type="reaction ID" value="UER00188"/>
</dbReference>
<evidence type="ECO:0000256" key="6">
    <source>
        <dbReference type="ARBA" id="ARBA00022679"/>
    </source>
</evidence>
<keyword evidence="19" id="KW-1185">Reference proteome</keyword>
<dbReference type="GO" id="GO:0006950">
    <property type="term" value="P:response to stress"/>
    <property type="evidence" value="ECO:0007669"/>
    <property type="project" value="UniProtKB-ARBA"/>
</dbReference>
<evidence type="ECO:0000256" key="3">
    <source>
        <dbReference type="ARBA" id="ARBA00004997"/>
    </source>
</evidence>
<evidence type="ECO:0000256" key="1">
    <source>
        <dbReference type="ARBA" id="ARBA00001946"/>
    </source>
</evidence>
<dbReference type="InterPro" id="IPR015813">
    <property type="entry name" value="Pyrv/PenolPyrv_kinase-like_dom"/>
</dbReference>
<evidence type="ECO:0000256" key="10">
    <source>
        <dbReference type="ARBA" id="ARBA00022840"/>
    </source>
</evidence>
<dbReference type="Proteomes" id="UP000317315">
    <property type="component" value="Unassembled WGS sequence"/>
</dbReference>
<accession>A0A521DWK3</accession>
<dbReference type="EC" id="2.7.1.40" evidence="5 14"/>
<dbReference type="NCBIfam" id="TIGR01064">
    <property type="entry name" value="pyruv_kin"/>
    <property type="match status" value="1"/>
</dbReference>
<reference evidence="18 19" key="1">
    <citation type="submission" date="2017-05" db="EMBL/GenBank/DDBJ databases">
        <authorList>
            <person name="Varghese N."/>
            <person name="Submissions S."/>
        </authorList>
    </citation>
    <scope>NUCLEOTIDE SEQUENCE [LARGE SCALE GENOMIC DNA]</scope>
    <source>
        <strain evidence="18 19">DSM 16304</strain>
    </source>
</reference>
<evidence type="ECO:0000256" key="8">
    <source>
        <dbReference type="ARBA" id="ARBA00022741"/>
    </source>
</evidence>
<dbReference type="FunFam" id="3.20.20.60:FF:000001">
    <property type="entry name" value="Pyruvate kinase"/>
    <property type="match status" value="1"/>
</dbReference>
<keyword evidence="11 15" id="KW-0460">Magnesium</keyword>
<evidence type="ECO:0000256" key="7">
    <source>
        <dbReference type="ARBA" id="ARBA00022723"/>
    </source>
</evidence>
<keyword evidence="10" id="KW-0067">ATP-binding</keyword>
<dbReference type="InterPro" id="IPR015795">
    <property type="entry name" value="Pyrv_Knase_C"/>
</dbReference>
<keyword evidence="9 15" id="KW-0418">Kinase</keyword>
<evidence type="ECO:0000259" key="17">
    <source>
        <dbReference type="Pfam" id="PF02887"/>
    </source>
</evidence>
<dbReference type="Gene3D" id="2.40.33.10">
    <property type="entry name" value="PK beta-barrel domain-like"/>
    <property type="match status" value="1"/>
</dbReference>
<name>A0A521DWK3_9BACT</name>
<comment type="cofactor">
    <cofactor evidence="2">
        <name>K(+)</name>
        <dbReference type="ChEBI" id="CHEBI:29103"/>
    </cofactor>
</comment>
<protein>
    <recommendedName>
        <fullName evidence="5 14">Pyruvate kinase</fullName>
        <ecNumber evidence="5 14">2.7.1.40</ecNumber>
    </recommendedName>
</protein>
<sequence>MKKRTKIVATLGPASSSEKVLERMVQSGLDVVRLNMSHGTKEEHLERINLVRKIEDRTEKSIPVLMDLCGPKIRIGKLPKEPLFLHRGDRVVLTTGEPEKGKIPVNYPELHKEVKKGEIILLADGAFRLKVKEVRGRDIVTEVLVGGPLTSHKGVNLPHSKLSVPALTEKDREDVKFGVEAGVDLIALSFVRKAKDVLELKELLNELGANIPVVAKIEKPEAVKNIDEIISVSDGIMVARGDLGVELPIEKVPLIQKQLIRKANESGKPVITATQMLKSMVDLPMPTRAEVTDIANAVLDGTDALMLSEETAVGKYPVKVVRTMTKVAHEAERIYPYKRYSELPAKTLQDSLAKSACNLSREVKVKAIVPFTRSGATALAVAKFRPPVPIFAVTHDRETFRRLNLVWGVTPFLTLPADSTDRIISQSIEVAKRKKIAKVGDRIIVLAGAPTGVPGTTNLLKVVTVR</sequence>
<dbReference type="NCBIfam" id="NF004491">
    <property type="entry name" value="PRK05826.1"/>
    <property type="match status" value="1"/>
</dbReference>
<dbReference type="PRINTS" id="PR01050">
    <property type="entry name" value="PYRUVTKNASE"/>
</dbReference>
<dbReference type="NCBIfam" id="NF004978">
    <property type="entry name" value="PRK06354.1"/>
    <property type="match status" value="1"/>
</dbReference>
<keyword evidence="12 15" id="KW-0324">Glycolysis</keyword>
<evidence type="ECO:0000256" key="5">
    <source>
        <dbReference type="ARBA" id="ARBA00012142"/>
    </source>
</evidence>
<evidence type="ECO:0000313" key="19">
    <source>
        <dbReference type="Proteomes" id="UP000317315"/>
    </source>
</evidence>
<keyword evidence="6 15" id="KW-0808">Transferase</keyword>
<dbReference type="PANTHER" id="PTHR11817">
    <property type="entry name" value="PYRUVATE KINASE"/>
    <property type="match status" value="1"/>
</dbReference>
<dbReference type="InterPro" id="IPR018209">
    <property type="entry name" value="Pyrv_Knase_AS"/>
</dbReference>
<dbReference type="Pfam" id="PF00224">
    <property type="entry name" value="PK"/>
    <property type="match status" value="1"/>
</dbReference>
<dbReference type="InterPro" id="IPR015793">
    <property type="entry name" value="Pyrv_Knase_brl"/>
</dbReference>
<dbReference type="PROSITE" id="PS00110">
    <property type="entry name" value="PYRUVATE_KINASE"/>
    <property type="match status" value="1"/>
</dbReference>
<comment type="catalytic activity">
    <reaction evidence="15">
        <text>pyruvate + ATP = phosphoenolpyruvate + ADP + H(+)</text>
        <dbReference type="Rhea" id="RHEA:18157"/>
        <dbReference type="ChEBI" id="CHEBI:15361"/>
        <dbReference type="ChEBI" id="CHEBI:15378"/>
        <dbReference type="ChEBI" id="CHEBI:30616"/>
        <dbReference type="ChEBI" id="CHEBI:58702"/>
        <dbReference type="ChEBI" id="CHEBI:456216"/>
        <dbReference type="EC" id="2.7.1.40"/>
    </reaction>
</comment>
<dbReference type="AlphaFoldDB" id="A0A521DWK3"/>
<dbReference type="OrthoDB" id="9812123at2"/>
<evidence type="ECO:0000259" key="16">
    <source>
        <dbReference type="Pfam" id="PF00224"/>
    </source>
</evidence>
<evidence type="ECO:0000313" key="18">
    <source>
        <dbReference type="EMBL" id="SMO75471.1"/>
    </source>
</evidence>
<dbReference type="GO" id="GO:0016301">
    <property type="term" value="F:kinase activity"/>
    <property type="evidence" value="ECO:0007669"/>
    <property type="project" value="UniProtKB-KW"/>
</dbReference>
<dbReference type="InterPro" id="IPR040442">
    <property type="entry name" value="Pyrv_kinase-like_dom_sf"/>
</dbReference>
<dbReference type="RefSeq" id="WP_142936129.1">
    <property type="nucleotide sequence ID" value="NZ_FXTM01000026.1"/>
</dbReference>
<dbReference type="FunFam" id="2.40.33.10:FF:000001">
    <property type="entry name" value="Pyruvate kinase"/>
    <property type="match status" value="1"/>
</dbReference>
<keyword evidence="8" id="KW-0547">Nucleotide-binding</keyword>
<organism evidence="18 19">
    <name type="scientific">Balnearium lithotrophicum</name>
    <dbReference type="NCBI Taxonomy" id="223788"/>
    <lineage>
        <taxon>Bacteria</taxon>
        <taxon>Pseudomonadati</taxon>
        <taxon>Aquificota</taxon>
        <taxon>Aquificia</taxon>
        <taxon>Desulfurobacteriales</taxon>
        <taxon>Desulfurobacteriaceae</taxon>
        <taxon>Balnearium</taxon>
    </lineage>
</organism>
<dbReference type="EMBL" id="FXTM01000026">
    <property type="protein sequence ID" value="SMO75471.1"/>
    <property type="molecule type" value="Genomic_DNA"/>
</dbReference>
<evidence type="ECO:0000256" key="12">
    <source>
        <dbReference type="ARBA" id="ARBA00023152"/>
    </source>
</evidence>
<feature type="domain" description="Pyruvate kinase C-terminal" evidence="17">
    <location>
        <begin position="350"/>
        <end position="463"/>
    </location>
</feature>
<dbReference type="InterPro" id="IPR011037">
    <property type="entry name" value="Pyrv_Knase-like_insert_dom_sf"/>
</dbReference>
<dbReference type="GO" id="GO:0005524">
    <property type="term" value="F:ATP binding"/>
    <property type="evidence" value="ECO:0007669"/>
    <property type="project" value="UniProtKB-KW"/>
</dbReference>
<dbReference type="InterPro" id="IPR001697">
    <property type="entry name" value="Pyr_Knase"/>
</dbReference>
<dbReference type="Gene3D" id="3.40.1380.20">
    <property type="entry name" value="Pyruvate kinase, C-terminal domain"/>
    <property type="match status" value="1"/>
</dbReference>
<dbReference type="Gene3D" id="3.20.20.60">
    <property type="entry name" value="Phosphoenolpyruvate-binding domains"/>
    <property type="match status" value="1"/>
</dbReference>
<evidence type="ECO:0000256" key="11">
    <source>
        <dbReference type="ARBA" id="ARBA00022842"/>
    </source>
</evidence>
<dbReference type="GO" id="GO:0030955">
    <property type="term" value="F:potassium ion binding"/>
    <property type="evidence" value="ECO:0007669"/>
    <property type="project" value="UniProtKB-UniRule"/>
</dbReference>
<feature type="domain" description="Pyruvate kinase barrel" evidence="16">
    <location>
        <begin position="3"/>
        <end position="321"/>
    </location>
</feature>
<keyword evidence="13 18" id="KW-0670">Pyruvate</keyword>
<gene>
    <name evidence="18" type="ORF">SAMN06269117_12613</name>
</gene>
<proteinExistence type="inferred from homology"/>
<comment type="pathway">
    <text evidence="3 15">Carbohydrate degradation; glycolysis; pyruvate from D-glyceraldehyde 3-phosphate: step 5/5.</text>
</comment>